<dbReference type="OrthoDB" id="2979537at2759"/>
<keyword evidence="2" id="KW-1185">Reference proteome</keyword>
<reference evidence="1 2" key="1">
    <citation type="journal article" date="2020" name="ISME J.">
        <title>Uncovering the hidden diversity of litter-decomposition mechanisms in mushroom-forming fungi.</title>
        <authorList>
            <person name="Floudas D."/>
            <person name="Bentzer J."/>
            <person name="Ahren D."/>
            <person name="Johansson T."/>
            <person name="Persson P."/>
            <person name="Tunlid A."/>
        </authorList>
    </citation>
    <scope>NUCLEOTIDE SEQUENCE [LARGE SCALE GENOMIC DNA]</scope>
    <source>
        <strain evidence="1 2">CBS 146.42</strain>
    </source>
</reference>
<gene>
    <name evidence="1" type="ORF">D9756_004417</name>
</gene>
<dbReference type="Gene3D" id="1.20.1280.50">
    <property type="match status" value="1"/>
</dbReference>
<dbReference type="AlphaFoldDB" id="A0A8H5DA63"/>
<evidence type="ECO:0008006" key="3">
    <source>
        <dbReference type="Google" id="ProtNLM"/>
    </source>
</evidence>
<organism evidence="1 2">
    <name type="scientific">Leucocoprinus leucothites</name>
    <dbReference type="NCBI Taxonomy" id="201217"/>
    <lineage>
        <taxon>Eukaryota</taxon>
        <taxon>Fungi</taxon>
        <taxon>Dikarya</taxon>
        <taxon>Basidiomycota</taxon>
        <taxon>Agaricomycotina</taxon>
        <taxon>Agaricomycetes</taxon>
        <taxon>Agaricomycetidae</taxon>
        <taxon>Agaricales</taxon>
        <taxon>Agaricineae</taxon>
        <taxon>Agaricaceae</taxon>
        <taxon>Leucocoprinus</taxon>
    </lineage>
</organism>
<accession>A0A8H5DA63</accession>
<evidence type="ECO:0000313" key="1">
    <source>
        <dbReference type="EMBL" id="KAF5356004.1"/>
    </source>
</evidence>
<sequence>MCLQSGPCPICGYSPETFSSLTHDFATLTDTANNTALLVQRTTQIDELILRLRQERTRTQQKLNLLNASTRHLPDDILSTIFRFVCPPIDFDQYFSYQYKTEYHQAEAGFCAEDMPNPQLVLTAVSSHWRQVARSTPYIWSTLSLGIHDQNIQRRISLLELYSENSGGIPLSIGFDFEDNGQTNGQTSRVTWARFMNILEDAPQSSTTTGGGTASGVSVLLQELLQKLGSLKLKCLRLNSPFPQWLPFLPDTFRDLEQLSIGWVDAWRALEGQFSRSSQSFRLTNPSSLRKLAIHGVMSSAVSIQLNWDMLRELTLDRVKYPLCIDLLISCNNLRSFRSLRPDYYLDAQESQRTLPSFDPLKLEHLTWSFPSSSSTTSINSSLLECLRLPYIQSLHLIGILETDSRDVLPAVVLLPGMTSFIEHLPSPVPSLTIEIHDNPHTFKLTEILERWVSTPSLNLNRFCIQGVCPYVAAQICTLIKSKGRFTAQTIELHVGARKICQILRPSRREGTQTYQRAADCSSSLDPMVVLDMLSRRETGRQPKFILELGDDCPHPTSWDREVWERMREMNTDDLEVILQHGGKEISWV</sequence>
<protein>
    <recommendedName>
        <fullName evidence="3">F-box domain-containing protein</fullName>
    </recommendedName>
</protein>
<name>A0A8H5DA63_9AGAR</name>
<evidence type="ECO:0000313" key="2">
    <source>
        <dbReference type="Proteomes" id="UP000559027"/>
    </source>
</evidence>
<proteinExistence type="predicted"/>
<comment type="caution">
    <text evidence="1">The sequence shown here is derived from an EMBL/GenBank/DDBJ whole genome shotgun (WGS) entry which is preliminary data.</text>
</comment>
<dbReference type="Proteomes" id="UP000559027">
    <property type="component" value="Unassembled WGS sequence"/>
</dbReference>
<dbReference type="EMBL" id="JAACJO010000007">
    <property type="protein sequence ID" value="KAF5356004.1"/>
    <property type="molecule type" value="Genomic_DNA"/>
</dbReference>